<evidence type="ECO:0000259" key="5">
    <source>
        <dbReference type="PROSITE" id="PS51194"/>
    </source>
</evidence>
<dbReference type="InterPro" id="IPR027417">
    <property type="entry name" value="P-loop_NTPase"/>
</dbReference>
<comment type="similarity">
    <text evidence="1">Belongs to the helicase family. RecQ subfamily.</text>
</comment>
<proteinExistence type="inferred from homology"/>
<feature type="compositionally biased region" description="Basic and acidic residues" evidence="4">
    <location>
        <begin position="28"/>
        <end position="42"/>
    </location>
</feature>
<gene>
    <name evidence="6" type="ORF">K435DRAFT_178593</name>
</gene>
<evidence type="ECO:0000256" key="4">
    <source>
        <dbReference type="SAM" id="MobiDB-lite"/>
    </source>
</evidence>
<accession>A0A4S8MZ93</accession>
<feature type="compositionally biased region" description="Low complexity" evidence="4">
    <location>
        <begin position="8"/>
        <end position="17"/>
    </location>
</feature>
<dbReference type="InterPro" id="IPR018982">
    <property type="entry name" value="RQC_domain"/>
</dbReference>
<dbReference type="InterPro" id="IPR036388">
    <property type="entry name" value="WH-like_DNA-bd_sf"/>
</dbReference>
<feature type="region of interest" description="Disordered" evidence="4">
    <location>
        <begin position="1"/>
        <end position="47"/>
    </location>
</feature>
<evidence type="ECO:0000313" key="7">
    <source>
        <dbReference type="Proteomes" id="UP000297245"/>
    </source>
</evidence>
<dbReference type="GO" id="GO:0005634">
    <property type="term" value="C:nucleus"/>
    <property type="evidence" value="ECO:0007669"/>
    <property type="project" value="TreeGrafter"/>
</dbReference>
<dbReference type="SUPFAM" id="SSF52540">
    <property type="entry name" value="P-loop containing nucleoside triphosphate hydrolases"/>
    <property type="match status" value="1"/>
</dbReference>
<dbReference type="EC" id="5.6.2.4" evidence="3"/>
<dbReference type="InterPro" id="IPR001650">
    <property type="entry name" value="Helicase_C-like"/>
</dbReference>
<dbReference type="EMBL" id="ML179036">
    <property type="protein sequence ID" value="THV08079.1"/>
    <property type="molecule type" value="Genomic_DNA"/>
</dbReference>
<name>A0A4S8MZ93_DENBC</name>
<evidence type="ECO:0000256" key="2">
    <source>
        <dbReference type="ARBA" id="ARBA00034617"/>
    </source>
</evidence>
<reference evidence="6 7" key="1">
    <citation type="journal article" date="2019" name="Nat. Ecol. Evol.">
        <title>Megaphylogeny resolves global patterns of mushroom evolution.</title>
        <authorList>
            <person name="Varga T."/>
            <person name="Krizsan K."/>
            <person name="Foldi C."/>
            <person name="Dima B."/>
            <person name="Sanchez-Garcia M."/>
            <person name="Sanchez-Ramirez S."/>
            <person name="Szollosi G.J."/>
            <person name="Szarkandi J.G."/>
            <person name="Papp V."/>
            <person name="Albert L."/>
            <person name="Andreopoulos W."/>
            <person name="Angelini C."/>
            <person name="Antonin V."/>
            <person name="Barry K.W."/>
            <person name="Bougher N.L."/>
            <person name="Buchanan P."/>
            <person name="Buyck B."/>
            <person name="Bense V."/>
            <person name="Catcheside P."/>
            <person name="Chovatia M."/>
            <person name="Cooper J."/>
            <person name="Damon W."/>
            <person name="Desjardin D."/>
            <person name="Finy P."/>
            <person name="Geml J."/>
            <person name="Haridas S."/>
            <person name="Hughes K."/>
            <person name="Justo A."/>
            <person name="Karasinski D."/>
            <person name="Kautmanova I."/>
            <person name="Kiss B."/>
            <person name="Kocsube S."/>
            <person name="Kotiranta H."/>
            <person name="LaButti K.M."/>
            <person name="Lechner B.E."/>
            <person name="Liimatainen K."/>
            <person name="Lipzen A."/>
            <person name="Lukacs Z."/>
            <person name="Mihaltcheva S."/>
            <person name="Morgado L.N."/>
            <person name="Niskanen T."/>
            <person name="Noordeloos M.E."/>
            <person name="Ohm R.A."/>
            <person name="Ortiz-Santana B."/>
            <person name="Ovrebo C."/>
            <person name="Racz N."/>
            <person name="Riley R."/>
            <person name="Savchenko A."/>
            <person name="Shiryaev A."/>
            <person name="Soop K."/>
            <person name="Spirin V."/>
            <person name="Szebenyi C."/>
            <person name="Tomsovsky M."/>
            <person name="Tulloss R.E."/>
            <person name="Uehling J."/>
            <person name="Grigoriev I.V."/>
            <person name="Vagvolgyi C."/>
            <person name="Papp T."/>
            <person name="Martin F.M."/>
            <person name="Miettinen O."/>
            <person name="Hibbett D.S."/>
            <person name="Nagy L.G."/>
        </authorList>
    </citation>
    <scope>NUCLEOTIDE SEQUENCE [LARGE SCALE GENOMIC DNA]</scope>
    <source>
        <strain evidence="6 7">CBS 962.96</strain>
    </source>
</reference>
<dbReference type="PANTHER" id="PTHR13710:SF149">
    <property type="entry name" value="ATP-DEPENDENT DNA HELICASE TLH2"/>
    <property type="match status" value="1"/>
</dbReference>
<evidence type="ECO:0000256" key="3">
    <source>
        <dbReference type="ARBA" id="ARBA00034808"/>
    </source>
</evidence>
<dbReference type="Pfam" id="PF16124">
    <property type="entry name" value="RecQ_Zn_bind"/>
    <property type="match status" value="1"/>
</dbReference>
<sequence length="740" mass="83187">MNLKRTSSDSSESSFSSKKFKPVNPSNHNERVRPSAHSRPENHNISQETTIGRESKLAFINHVIGTNAHALSKYYGGQKKGMDIWTLEVIQDICLSRLDVFRKQQTPLQESNDSEVALQSSDAIRNIDAISDDAVFIYPHVDHKTFNDTPSASGIRALLQEILGTTSLQDTYLRALCSFLEGQDVFVRTPCTGAKDLCFQVAFMSNRVGNGKDTTLIISPYPLLTAPQVLALENHKVNHLSWSAATGELIRTLRSSNGVHVVWVTPEKLNIQEDSILKKILREMSCAGQLARIIINDIHRIRSRDATYRSLTSLKDLFPYVPIMALTSQDIGDEIERRLKLRHCAHFSQSFNRKNLCFTVSLKQATVISDIIQFLSSFAKDSAGIIYTLTDRDCRNLTEHLVAKFDVKEILEEMPIDQQMSATKDWKDGRCHILVITSNASLNIALDRKDVRFVVHHHIPQSAQRYLEDTFPAGQDGLSSQCRLYYNVVDYKNLSSSFELELQNQVYEMAKYCENDGVCRSALLLQSLGETSDERCGKCDICRSIGQLVEQDFTSEARDIGRLVQSLSGNNITLSYCRQLFKNRQIGSTRSQYSKFFGTGSHLHMELIERLFDKLCFLGIINQVPSKRNEVAILVRPGSKIDTAFKTSFCLKLKVPKNGFDQGTSAVKEGSLANSPTNSTSPFENEIKHNDSLVLREMKSVRLKIMRDLGCDSVDSVLSDQILEQLSISCPSGYQGKLRV</sequence>
<dbReference type="OrthoDB" id="10261556at2759"/>
<dbReference type="Gene3D" id="3.40.50.300">
    <property type="entry name" value="P-loop containing nucleotide triphosphate hydrolases"/>
    <property type="match status" value="2"/>
</dbReference>
<dbReference type="InterPro" id="IPR032284">
    <property type="entry name" value="RecQ_Zn-bd"/>
</dbReference>
<dbReference type="GO" id="GO:0005737">
    <property type="term" value="C:cytoplasm"/>
    <property type="evidence" value="ECO:0007669"/>
    <property type="project" value="TreeGrafter"/>
</dbReference>
<keyword evidence="7" id="KW-1185">Reference proteome</keyword>
<dbReference type="Gene3D" id="1.10.10.10">
    <property type="entry name" value="Winged helix-like DNA-binding domain superfamily/Winged helix DNA-binding domain"/>
    <property type="match status" value="1"/>
</dbReference>
<dbReference type="PANTHER" id="PTHR13710">
    <property type="entry name" value="DNA HELICASE RECQ FAMILY MEMBER"/>
    <property type="match status" value="1"/>
</dbReference>
<evidence type="ECO:0000313" key="6">
    <source>
        <dbReference type="EMBL" id="THV08079.1"/>
    </source>
</evidence>
<comment type="catalytic activity">
    <reaction evidence="2">
        <text>Couples ATP hydrolysis with the unwinding of duplex DNA by translocating in the 3'-5' direction.</text>
        <dbReference type="EC" id="5.6.2.4"/>
    </reaction>
</comment>
<dbReference type="GO" id="GO:0000724">
    <property type="term" value="P:double-strand break repair via homologous recombination"/>
    <property type="evidence" value="ECO:0007669"/>
    <property type="project" value="TreeGrafter"/>
</dbReference>
<dbReference type="Proteomes" id="UP000297245">
    <property type="component" value="Unassembled WGS sequence"/>
</dbReference>
<feature type="domain" description="Helicase C-terminal" evidence="5">
    <location>
        <begin position="370"/>
        <end position="518"/>
    </location>
</feature>
<organism evidence="6 7">
    <name type="scientific">Dendrothele bispora (strain CBS 962.96)</name>
    <dbReference type="NCBI Taxonomy" id="1314807"/>
    <lineage>
        <taxon>Eukaryota</taxon>
        <taxon>Fungi</taxon>
        <taxon>Dikarya</taxon>
        <taxon>Basidiomycota</taxon>
        <taxon>Agaricomycotina</taxon>
        <taxon>Agaricomycetes</taxon>
        <taxon>Agaricomycetidae</taxon>
        <taxon>Agaricales</taxon>
        <taxon>Agaricales incertae sedis</taxon>
        <taxon>Dendrothele</taxon>
    </lineage>
</organism>
<dbReference type="GO" id="GO:0005694">
    <property type="term" value="C:chromosome"/>
    <property type="evidence" value="ECO:0007669"/>
    <property type="project" value="TreeGrafter"/>
</dbReference>
<dbReference type="GO" id="GO:0006260">
    <property type="term" value="P:DNA replication"/>
    <property type="evidence" value="ECO:0007669"/>
    <property type="project" value="InterPro"/>
</dbReference>
<dbReference type="AlphaFoldDB" id="A0A4S8MZ93"/>
<evidence type="ECO:0000256" key="1">
    <source>
        <dbReference type="ARBA" id="ARBA00005446"/>
    </source>
</evidence>
<protein>
    <recommendedName>
        <fullName evidence="3">DNA 3'-5' helicase</fullName>
        <ecNumber evidence="3">5.6.2.4</ecNumber>
    </recommendedName>
</protein>
<dbReference type="GO" id="GO:0043138">
    <property type="term" value="F:3'-5' DNA helicase activity"/>
    <property type="evidence" value="ECO:0007669"/>
    <property type="project" value="UniProtKB-EC"/>
</dbReference>
<dbReference type="GO" id="GO:0009378">
    <property type="term" value="F:four-way junction helicase activity"/>
    <property type="evidence" value="ECO:0007669"/>
    <property type="project" value="TreeGrafter"/>
</dbReference>
<dbReference type="PROSITE" id="PS51194">
    <property type="entry name" value="HELICASE_CTER"/>
    <property type="match status" value="1"/>
</dbReference>
<dbReference type="Pfam" id="PF09382">
    <property type="entry name" value="RQC"/>
    <property type="match status" value="1"/>
</dbReference>